<dbReference type="NCBIfam" id="TIGR01413">
    <property type="entry name" value="Dyp_perox_fam"/>
    <property type="match status" value="1"/>
</dbReference>
<dbReference type="Pfam" id="PF21105">
    <property type="entry name" value="DyP_N"/>
    <property type="match status" value="1"/>
</dbReference>
<evidence type="ECO:0000313" key="14">
    <source>
        <dbReference type="Proteomes" id="UP001465976"/>
    </source>
</evidence>
<comment type="caution">
    <text evidence="13">The sequence shown here is derived from an EMBL/GenBank/DDBJ whole genome shotgun (WGS) entry which is preliminary data.</text>
</comment>
<dbReference type="InterPro" id="IPR048328">
    <property type="entry name" value="Dyp_perox_C"/>
</dbReference>
<feature type="compositionally biased region" description="Low complexity" evidence="9">
    <location>
        <begin position="539"/>
        <end position="581"/>
    </location>
</feature>
<feature type="compositionally biased region" description="Gly residues" evidence="9">
    <location>
        <begin position="582"/>
        <end position="596"/>
    </location>
</feature>
<evidence type="ECO:0000256" key="9">
    <source>
        <dbReference type="SAM" id="MobiDB-lite"/>
    </source>
</evidence>
<dbReference type="Proteomes" id="UP001465976">
    <property type="component" value="Unassembled WGS sequence"/>
</dbReference>
<comment type="similarity">
    <text evidence="8">Belongs to the DyP-type peroxidase family.</text>
</comment>
<feature type="domain" description="Dyp-type peroxidase C-terminal" evidence="11">
    <location>
        <begin position="326"/>
        <end position="448"/>
    </location>
</feature>
<proteinExistence type="inferred from homology"/>
<dbReference type="InterPro" id="IPR011008">
    <property type="entry name" value="Dimeric_a/b-barrel"/>
</dbReference>
<dbReference type="InterPro" id="IPR006314">
    <property type="entry name" value="Dyp_peroxidase"/>
</dbReference>
<dbReference type="Pfam" id="PF20628">
    <property type="entry name" value="Dyp_perox_C"/>
    <property type="match status" value="1"/>
</dbReference>
<keyword evidence="7" id="KW-0408">Iron</keyword>
<sequence length="596" mass="64253">MRLSAYLSLAIALAFSHSAVNAAAVHSREPSPEEGCITNLNHQLPLPDLRANKVGARQVKLDTDNIQGLTMVGMRFMKEVFFFFNVSVVHNFKIHLANDFYPLVTTATQLADPAKEPNVAVNIAFSRVGLNLLEVPDDLGDPHFNVGQAEDAVLLGDPGTSRWHPEYQKGVHGVIQVAGKAQDKIDEQVQKIKDMFGDAMQEVYRLNAYARPGDGMGHEHFGWVDGITQPGVEGWDTEQSVTPGQAIVKPGVILLGEEGDNIPRPTWAKDGTFLCWRQLQQLVPEYHEYLDKNAPDVSGLSRDEAVHLFGSRMMGRWKSGAPIDMTPLRENATLGADTYRRNNYTFDHPEFGSAFDLKTNQTWCPFSAHVLRSRPRAHSATENSPEDLVNTHMMRGGLPYGPEVTKDEASQVKTSDDPKLERGMAFAAYQSTLEQGFIFAQNKLVDTLDYPVGTNTGVDAVIGSLNLGPPGDAARTITGMNWNNHSEPINIYKDFVVTRGGEYFFSPPVSAIKGRIAEMLMNGVTVNPASTSLSLMGPMSSSASATSADASSASSGNVSSASSATATLTSSSSAASSSSTGSSGGDMGDMGDMGGM</sequence>
<keyword evidence="3" id="KW-0349">Heme</keyword>
<keyword evidence="14" id="KW-1185">Reference proteome</keyword>
<comment type="cofactor">
    <cofactor evidence="1">
        <name>heme b</name>
        <dbReference type="ChEBI" id="CHEBI:60344"/>
    </cofactor>
</comment>
<reference evidence="13 14" key="1">
    <citation type="submission" date="2024-02" db="EMBL/GenBank/DDBJ databases">
        <title>A draft genome for the cacao thread blight pathogen Marasmius crinis-equi.</title>
        <authorList>
            <person name="Cohen S.P."/>
            <person name="Baruah I.K."/>
            <person name="Amoako-Attah I."/>
            <person name="Bukari Y."/>
            <person name="Meinhardt L.W."/>
            <person name="Bailey B.A."/>
        </authorList>
    </citation>
    <scope>NUCLEOTIDE SEQUENCE [LARGE SCALE GENOMIC DNA]</scope>
    <source>
        <strain evidence="13 14">GH-76</strain>
    </source>
</reference>
<dbReference type="SUPFAM" id="SSF54909">
    <property type="entry name" value="Dimeric alpha+beta barrel"/>
    <property type="match status" value="1"/>
</dbReference>
<evidence type="ECO:0000256" key="8">
    <source>
        <dbReference type="ARBA" id="ARBA00025737"/>
    </source>
</evidence>
<dbReference type="EMBL" id="JBAHYK010002672">
    <property type="protein sequence ID" value="KAL0564605.1"/>
    <property type="molecule type" value="Genomic_DNA"/>
</dbReference>
<keyword evidence="5 10" id="KW-0732">Signal</keyword>
<dbReference type="PANTHER" id="PTHR30521">
    <property type="entry name" value="DEFERROCHELATASE/PEROXIDASE"/>
    <property type="match status" value="1"/>
</dbReference>
<dbReference type="InterPro" id="IPR049509">
    <property type="entry name" value="DyP_N"/>
</dbReference>
<accession>A0ABR3EP00</accession>
<keyword evidence="4" id="KW-0479">Metal-binding</keyword>
<organism evidence="13 14">
    <name type="scientific">Marasmius crinis-equi</name>
    <dbReference type="NCBI Taxonomy" id="585013"/>
    <lineage>
        <taxon>Eukaryota</taxon>
        <taxon>Fungi</taxon>
        <taxon>Dikarya</taxon>
        <taxon>Basidiomycota</taxon>
        <taxon>Agaricomycotina</taxon>
        <taxon>Agaricomycetes</taxon>
        <taxon>Agaricomycetidae</taxon>
        <taxon>Agaricales</taxon>
        <taxon>Marasmiineae</taxon>
        <taxon>Marasmiaceae</taxon>
        <taxon>Marasmius</taxon>
    </lineage>
</organism>
<evidence type="ECO:0000256" key="4">
    <source>
        <dbReference type="ARBA" id="ARBA00022723"/>
    </source>
</evidence>
<evidence type="ECO:0000259" key="12">
    <source>
        <dbReference type="Pfam" id="PF21105"/>
    </source>
</evidence>
<name>A0ABR3EP00_9AGAR</name>
<feature type="domain" description="DyP dimeric alpha+beta barrel" evidence="12">
    <location>
        <begin position="65"/>
        <end position="212"/>
    </location>
</feature>
<feature type="chain" id="PRO_5045715445" evidence="10">
    <location>
        <begin position="23"/>
        <end position="596"/>
    </location>
</feature>
<evidence type="ECO:0000256" key="7">
    <source>
        <dbReference type="ARBA" id="ARBA00023004"/>
    </source>
</evidence>
<evidence type="ECO:0000256" key="1">
    <source>
        <dbReference type="ARBA" id="ARBA00001970"/>
    </source>
</evidence>
<dbReference type="GO" id="GO:0004601">
    <property type="term" value="F:peroxidase activity"/>
    <property type="evidence" value="ECO:0007669"/>
    <property type="project" value="UniProtKB-KW"/>
</dbReference>
<evidence type="ECO:0000256" key="3">
    <source>
        <dbReference type="ARBA" id="ARBA00022617"/>
    </source>
</evidence>
<evidence type="ECO:0000313" key="13">
    <source>
        <dbReference type="EMBL" id="KAL0564605.1"/>
    </source>
</evidence>
<evidence type="ECO:0000256" key="6">
    <source>
        <dbReference type="ARBA" id="ARBA00023002"/>
    </source>
</evidence>
<feature type="region of interest" description="Disordered" evidence="9">
    <location>
        <begin position="536"/>
        <end position="596"/>
    </location>
</feature>
<evidence type="ECO:0000256" key="5">
    <source>
        <dbReference type="ARBA" id="ARBA00022729"/>
    </source>
</evidence>
<evidence type="ECO:0000256" key="2">
    <source>
        <dbReference type="ARBA" id="ARBA00022559"/>
    </source>
</evidence>
<evidence type="ECO:0000256" key="10">
    <source>
        <dbReference type="SAM" id="SignalP"/>
    </source>
</evidence>
<protein>
    <submittedName>
        <fullName evidence="13">Dye-decolorizing heme-containing peroxidase</fullName>
    </submittedName>
</protein>
<gene>
    <name evidence="13" type="primary">DyP1_17</name>
    <name evidence="13" type="ORF">V5O48_017437</name>
</gene>
<feature type="signal peptide" evidence="10">
    <location>
        <begin position="1"/>
        <end position="22"/>
    </location>
</feature>
<keyword evidence="6" id="KW-0560">Oxidoreductase</keyword>
<dbReference type="PANTHER" id="PTHR30521:SF4">
    <property type="entry name" value="DEFERROCHELATASE"/>
    <property type="match status" value="1"/>
</dbReference>
<evidence type="ECO:0000259" key="11">
    <source>
        <dbReference type="Pfam" id="PF20628"/>
    </source>
</evidence>
<dbReference type="PROSITE" id="PS51404">
    <property type="entry name" value="DYP_PEROXIDASE"/>
    <property type="match status" value="1"/>
</dbReference>
<keyword evidence="2 13" id="KW-0575">Peroxidase</keyword>